<sequence length="512" mass="59400">MNSQIESRLLGFDNKSDFRFSTAGKCRVCLEIAKIPIFGKVSIAKEIMQITGIDILESDNLPKYICNNCYTLLQSALLFRRTAQRTDLILKSNKDLADNAFTEENESVCSEMFSNVESGEPFVKCEYLEINEATEDSDIESDWKTVASQDNYDNSSVDQCKDKDYLVEYLDFEETDEELSESKKKITANNKCDNQISSSIEKLDPEKDVQNRITCEICNEVVSTEFYKVHIKLHRATYKQKVEKRNKKVECDICHKMINETYYKYHKKLVHGDEKEKAETVSECPFCKQTFSARNISVHIKRAHYKDYGDNGKIVNTDDHTYKQCPVCDKNVKEEKYKNHLINHGNSRKDYICDKCGNKCATRSALDTHRLTHGSELKYKCNFCPYRGLHLGLLRIHVRTHTKDYNYKCTLCPAKFITKSNLSIHIQRHTGVGKYKCEHCGKTFYLKRNKENHIKAVHSTERNHKCDMCGAMFPHRDGMLSHQIKVHKRGKLANYIGRLPTYLKNELKKPEE</sequence>
<comment type="caution">
    <text evidence="1">The sequence shown here is derived from an EMBL/GenBank/DDBJ whole genome shotgun (WGS) entry which is preliminary data.</text>
</comment>
<keyword evidence="2" id="KW-1185">Reference proteome</keyword>
<dbReference type="Proteomes" id="UP000824533">
    <property type="component" value="Linkage Group LG26"/>
</dbReference>
<organism evidence="1 2">
    <name type="scientific">Dendrolimus kikuchii</name>
    <dbReference type="NCBI Taxonomy" id="765133"/>
    <lineage>
        <taxon>Eukaryota</taxon>
        <taxon>Metazoa</taxon>
        <taxon>Ecdysozoa</taxon>
        <taxon>Arthropoda</taxon>
        <taxon>Hexapoda</taxon>
        <taxon>Insecta</taxon>
        <taxon>Pterygota</taxon>
        <taxon>Neoptera</taxon>
        <taxon>Endopterygota</taxon>
        <taxon>Lepidoptera</taxon>
        <taxon>Glossata</taxon>
        <taxon>Ditrysia</taxon>
        <taxon>Bombycoidea</taxon>
        <taxon>Lasiocampidae</taxon>
        <taxon>Dendrolimus</taxon>
    </lineage>
</organism>
<gene>
    <name evidence="1" type="ORF">K1T71_013542</name>
</gene>
<accession>A0ACC1CGX7</accession>
<dbReference type="EMBL" id="CM034412">
    <property type="protein sequence ID" value="KAJ0170770.1"/>
    <property type="molecule type" value="Genomic_DNA"/>
</dbReference>
<evidence type="ECO:0000313" key="1">
    <source>
        <dbReference type="EMBL" id="KAJ0170770.1"/>
    </source>
</evidence>
<reference evidence="1 2" key="1">
    <citation type="journal article" date="2021" name="Front. Genet.">
        <title>Chromosome-Level Genome Assembly Reveals Significant Gene Expansion in the Toll and IMD Signaling Pathways of Dendrolimus kikuchii.</title>
        <authorList>
            <person name="Zhou J."/>
            <person name="Wu P."/>
            <person name="Xiong Z."/>
            <person name="Liu N."/>
            <person name="Zhao N."/>
            <person name="Ji M."/>
            <person name="Qiu Y."/>
            <person name="Yang B."/>
        </authorList>
    </citation>
    <scope>NUCLEOTIDE SEQUENCE [LARGE SCALE GENOMIC DNA]</scope>
    <source>
        <strain evidence="1">Ann1</strain>
    </source>
</reference>
<proteinExistence type="predicted"/>
<evidence type="ECO:0000313" key="2">
    <source>
        <dbReference type="Proteomes" id="UP000824533"/>
    </source>
</evidence>
<name>A0ACC1CGX7_9NEOP</name>
<protein>
    <submittedName>
        <fullName evidence="1">Uncharacterized protein</fullName>
    </submittedName>
</protein>